<dbReference type="AlphaFoldDB" id="A0A8H5JVE1"/>
<sequence>MASAFHLFSALPMELRLLIWKAAIRPDLPAAYILRMRIPGSDIPDHPQHTIHLSRRCCQYRPHPQPDNGFAIPLWNKYIEGINNGSDPNLSLYLIDAGLWTACHESRLMMQKGFSSVGYHNIPSWKIHYISGGTPLYITIRCNQDLVILQLDSLDFERWDDETQGRLEDLRNIGIEYKPDWGIDLHKAEEGIIEASVADEFYKIYMFGLLGDRTRVWLIDHNLKRKADAPPCDEKRSREFLSCENVSFCAADRKFSSTGLKKEGECLAHWEYINPVADGEHSKSSLHFADRLQYLYEARSRIITQYGFPIRGSGTILGLLGWDRL</sequence>
<dbReference type="Proteomes" id="UP000574317">
    <property type="component" value="Unassembled WGS sequence"/>
</dbReference>
<evidence type="ECO:0000259" key="1">
    <source>
        <dbReference type="Pfam" id="PF20150"/>
    </source>
</evidence>
<reference evidence="2 3" key="1">
    <citation type="submission" date="2020-05" db="EMBL/GenBank/DDBJ databases">
        <title>Identification and distribution of gene clusters putatively required for synthesis of sphingolipid metabolism inhibitors in phylogenetically diverse species of the filamentous fungus Fusarium.</title>
        <authorList>
            <person name="Kim H.-S."/>
            <person name="Busman M."/>
            <person name="Brown D.W."/>
            <person name="Divon H."/>
            <person name="Uhlig S."/>
            <person name="Proctor R.H."/>
        </authorList>
    </citation>
    <scope>NUCLEOTIDE SEQUENCE [LARGE SCALE GENOMIC DNA]</scope>
    <source>
        <strain evidence="2 3">NRRL 25196</strain>
    </source>
</reference>
<dbReference type="EMBL" id="JAAOAO010000160">
    <property type="protein sequence ID" value="KAF5560026.1"/>
    <property type="molecule type" value="Genomic_DNA"/>
</dbReference>
<evidence type="ECO:0000313" key="3">
    <source>
        <dbReference type="Proteomes" id="UP000574317"/>
    </source>
</evidence>
<gene>
    <name evidence="2" type="ORF">FNAPI_4425</name>
</gene>
<dbReference type="PANTHER" id="PTHR35910">
    <property type="entry name" value="2EXR DOMAIN-CONTAINING PROTEIN"/>
    <property type="match status" value="1"/>
</dbReference>
<proteinExistence type="predicted"/>
<organism evidence="2 3">
    <name type="scientific">Fusarium napiforme</name>
    <dbReference type="NCBI Taxonomy" id="42672"/>
    <lineage>
        <taxon>Eukaryota</taxon>
        <taxon>Fungi</taxon>
        <taxon>Dikarya</taxon>
        <taxon>Ascomycota</taxon>
        <taxon>Pezizomycotina</taxon>
        <taxon>Sordariomycetes</taxon>
        <taxon>Hypocreomycetidae</taxon>
        <taxon>Hypocreales</taxon>
        <taxon>Nectriaceae</taxon>
        <taxon>Fusarium</taxon>
        <taxon>Fusarium fujikuroi species complex</taxon>
    </lineage>
</organism>
<accession>A0A8H5JVE1</accession>
<protein>
    <recommendedName>
        <fullName evidence="1">2EXR domain-containing protein</fullName>
    </recommendedName>
</protein>
<name>A0A8H5JVE1_9HYPO</name>
<dbReference type="PANTHER" id="PTHR35910:SF6">
    <property type="entry name" value="2EXR DOMAIN-CONTAINING PROTEIN"/>
    <property type="match status" value="1"/>
</dbReference>
<dbReference type="Pfam" id="PF20150">
    <property type="entry name" value="2EXR"/>
    <property type="match status" value="1"/>
</dbReference>
<dbReference type="InterPro" id="IPR045518">
    <property type="entry name" value="2EXR"/>
</dbReference>
<keyword evidence="3" id="KW-1185">Reference proteome</keyword>
<feature type="domain" description="2EXR" evidence="1">
    <location>
        <begin position="5"/>
        <end position="111"/>
    </location>
</feature>
<comment type="caution">
    <text evidence="2">The sequence shown here is derived from an EMBL/GenBank/DDBJ whole genome shotgun (WGS) entry which is preliminary data.</text>
</comment>
<evidence type="ECO:0000313" key="2">
    <source>
        <dbReference type="EMBL" id="KAF5560026.1"/>
    </source>
</evidence>